<feature type="transmembrane region" description="Helical" evidence="11">
    <location>
        <begin position="100"/>
        <end position="121"/>
    </location>
</feature>
<evidence type="ECO:0000256" key="1">
    <source>
        <dbReference type="ARBA" id="ARBA00004651"/>
    </source>
</evidence>
<dbReference type="PATRIC" id="fig|1189619.4.peg.2164"/>
<dbReference type="PANTHER" id="PTHR28259">
    <property type="entry name" value="FLUORIDE EXPORT PROTEIN 1-RELATED"/>
    <property type="match status" value="1"/>
</dbReference>
<organism evidence="12 13">
    <name type="scientific">Psychroflexus gondwanensis ACAM 44</name>
    <dbReference type="NCBI Taxonomy" id="1189619"/>
    <lineage>
        <taxon>Bacteria</taxon>
        <taxon>Pseudomonadati</taxon>
        <taxon>Bacteroidota</taxon>
        <taxon>Flavobacteriia</taxon>
        <taxon>Flavobacteriales</taxon>
        <taxon>Flavobacteriaceae</taxon>
        <taxon>Psychroflexus</taxon>
    </lineage>
</organism>
<evidence type="ECO:0000256" key="10">
    <source>
        <dbReference type="ARBA" id="ARBA00035585"/>
    </source>
</evidence>
<gene>
    <name evidence="11" type="primary">fluC</name>
    <name evidence="11" type="synonym">crcB</name>
    <name evidence="12" type="ORF">pgond44_10506</name>
</gene>
<comment type="function">
    <text evidence="11">Fluoride-specific ion channel. Important for reducing fluoride concentration in the cell, thus reducing its toxicity.</text>
</comment>
<keyword evidence="2 11" id="KW-1003">Cell membrane</keyword>
<evidence type="ECO:0000256" key="5">
    <source>
        <dbReference type="ARBA" id="ARBA00022989"/>
    </source>
</evidence>
<dbReference type="Pfam" id="PF02537">
    <property type="entry name" value="CRCB"/>
    <property type="match status" value="1"/>
</dbReference>
<reference evidence="12 13" key="1">
    <citation type="journal article" date="2014" name="Genome Biol. Evol.">
        <title>Extensive gene acquisition in the extremely psychrophilic bacterial species Psychroflexus torquis and the link to sea-ice ecosystem specialism.</title>
        <authorList>
            <person name="Feng S."/>
            <person name="Powell S.M."/>
            <person name="Wilson R."/>
            <person name="Bowman J.P."/>
        </authorList>
    </citation>
    <scope>NUCLEOTIDE SEQUENCE [LARGE SCALE GENOMIC DNA]</scope>
    <source>
        <strain evidence="12 13">ACAM 44</strain>
    </source>
</reference>
<dbReference type="EMBL" id="APLF01000009">
    <property type="protein sequence ID" value="EMY80986.1"/>
    <property type="molecule type" value="Genomic_DNA"/>
</dbReference>
<dbReference type="GO" id="GO:0046872">
    <property type="term" value="F:metal ion binding"/>
    <property type="evidence" value="ECO:0007669"/>
    <property type="project" value="UniProtKB-KW"/>
</dbReference>
<evidence type="ECO:0000256" key="8">
    <source>
        <dbReference type="ARBA" id="ARBA00023303"/>
    </source>
</evidence>
<evidence type="ECO:0000256" key="6">
    <source>
        <dbReference type="ARBA" id="ARBA00023065"/>
    </source>
</evidence>
<proteinExistence type="inferred from homology"/>
<evidence type="ECO:0000256" key="7">
    <source>
        <dbReference type="ARBA" id="ARBA00023136"/>
    </source>
</evidence>
<comment type="activity regulation">
    <text evidence="11">Na(+) is not transported, but it plays an essential structural role and its presence is essential for fluoride channel function.</text>
</comment>
<keyword evidence="11" id="KW-0813">Transport</keyword>
<comment type="caution">
    <text evidence="12">The sequence shown here is derived from an EMBL/GenBank/DDBJ whole genome shotgun (WGS) entry which is preliminary data.</text>
</comment>
<keyword evidence="6 11" id="KW-0406">Ion transport</keyword>
<dbReference type="HAMAP" id="MF_00454">
    <property type="entry name" value="FluC"/>
    <property type="match status" value="1"/>
</dbReference>
<dbReference type="InterPro" id="IPR003691">
    <property type="entry name" value="FluC"/>
</dbReference>
<keyword evidence="3" id="KW-0997">Cell inner membrane</keyword>
<accession>N1WL37</accession>
<name>N1WL37_9FLAO</name>
<dbReference type="eggNOG" id="COG0239">
    <property type="taxonomic scope" value="Bacteria"/>
</dbReference>
<dbReference type="GO" id="GO:0140114">
    <property type="term" value="P:cellular detoxification of fluoride"/>
    <property type="evidence" value="ECO:0007669"/>
    <property type="project" value="UniProtKB-UniRule"/>
</dbReference>
<protein>
    <recommendedName>
        <fullName evidence="11">Fluoride-specific ion channel FluC</fullName>
    </recommendedName>
</protein>
<keyword evidence="11" id="KW-0479">Metal-binding</keyword>
<comment type="similarity">
    <text evidence="9 11">Belongs to the fluoride channel Fluc/FEX (TC 1.A.43) family.</text>
</comment>
<dbReference type="RefSeq" id="WP_003441295.1">
    <property type="nucleotide sequence ID" value="NZ_APLF01000009.1"/>
</dbReference>
<evidence type="ECO:0000256" key="2">
    <source>
        <dbReference type="ARBA" id="ARBA00022475"/>
    </source>
</evidence>
<comment type="catalytic activity">
    <reaction evidence="10">
        <text>fluoride(in) = fluoride(out)</text>
        <dbReference type="Rhea" id="RHEA:76159"/>
        <dbReference type="ChEBI" id="CHEBI:17051"/>
    </reaction>
    <physiologicalReaction direction="left-to-right" evidence="10">
        <dbReference type="Rhea" id="RHEA:76160"/>
    </physiologicalReaction>
</comment>
<keyword evidence="7 11" id="KW-0472">Membrane</keyword>
<keyword evidence="11" id="KW-0915">Sodium</keyword>
<dbReference type="Proteomes" id="UP000012317">
    <property type="component" value="Unassembled WGS sequence"/>
</dbReference>
<feature type="transmembrane region" description="Helical" evidence="11">
    <location>
        <begin position="68"/>
        <end position="85"/>
    </location>
</feature>
<keyword evidence="13" id="KW-1185">Reference proteome</keyword>
<dbReference type="STRING" id="1189619.pgond44_10506"/>
<dbReference type="GO" id="GO:0062054">
    <property type="term" value="F:fluoride channel activity"/>
    <property type="evidence" value="ECO:0007669"/>
    <property type="project" value="UniProtKB-UniRule"/>
</dbReference>
<evidence type="ECO:0000256" key="9">
    <source>
        <dbReference type="ARBA" id="ARBA00035120"/>
    </source>
</evidence>
<keyword evidence="5 11" id="KW-1133">Transmembrane helix</keyword>
<dbReference type="NCBIfam" id="TIGR00494">
    <property type="entry name" value="crcB"/>
    <property type="match status" value="1"/>
</dbReference>
<feature type="transmembrane region" description="Helical" evidence="11">
    <location>
        <begin position="33"/>
        <end position="56"/>
    </location>
</feature>
<sequence>MKSVLLVFLGGGLGSVCRYLVMLFFKTQVDFKFDLFSTLTVNILGSLLIGFLLGWLMKSEALYSNLQLLLAVGFCGGFTTFSTFSSENLNLLKSNLYFEFLLYALGSLVLGVLAVFLGFIITKNLAAH</sequence>
<keyword evidence="8 11" id="KW-0407">Ion channel</keyword>
<keyword evidence="4 11" id="KW-0812">Transmembrane</keyword>
<feature type="binding site" evidence="11">
    <location>
        <position position="76"/>
    </location>
    <ligand>
        <name>Na(+)</name>
        <dbReference type="ChEBI" id="CHEBI:29101"/>
        <note>structural</note>
    </ligand>
</feature>
<dbReference type="GO" id="GO:0005886">
    <property type="term" value="C:plasma membrane"/>
    <property type="evidence" value="ECO:0007669"/>
    <property type="project" value="UniProtKB-SubCell"/>
</dbReference>
<comment type="subcellular location">
    <subcellularLocation>
        <location evidence="1 11">Cell membrane</location>
        <topology evidence="1 11">Multi-pass membrane protein</topology>
    </subcellularLocation>
</comment>
<evidence type="ECO:0000256" key="3">
    <source>
        <dbReference type="ARBA" id="ARBA00022519"/>
    </source>
</evidence>
<evidence type="ECO:0000256" key="4">
    <source>
        <dbReference type="ARBA" id="ARBA00022692"/>
    </source>
</evidence>
<feature type="binding site" evidence="11">
    <location>
        <position position="79"/>
    </location>
    <ligand>
        <name>Na(+)</name>
        <dbReference type="ChEBI" id="CHEBI:29101"/>
        <note>structural</note>
    </ligand>
</feature>
<evidence type="ECO:0000256" key="11">
    <source>
        <dbReference type="HAMAP-Rule" id="MF_00454"/>
    </source>
</evidence>
<evidence type="ECO:0000313" key="12">
    <source>
        <dbReference type="EMBL" id="EMY80986.1"/>
    </source>
</evidence>
<dbReference type="AlphaFoldDB" id="N1WL37"/>
<dbReference type="PANTHER" id="PTHR28259:SF1">
    <property type="entry name" value="FLUORIDE EXPORT PROTEIN 1-RELATED"/>
    <property type="match status" value="1"/>
</dbReference>
<evidence type="ECO:0000313" key="13">
    <source>
        <dbReference type="Proteomes" id="UP000012317"/>
    </source>
</evidence>